<keyword evidence="8" id="KW-0732">Signal</keyword>
<dbReference type="PANTHER" id="PTHR10201:SF165">
    <property type="entry name" value="COLLAGENASE 3"/>
    <property type="match status" value="1"/>
</dbReference>
<feature type="binding site" evidence="19">
    <location>
        <position position="233"/>
    </location>
    <ligand>
        <name>Zn(2+)</name>
        <dbReference type="ChEBI" id="CHEBI:29105"/>
        <label>2</label>
        <note>catalytic</note>
    </ligand>
</feature>
<feature type="binding site" evidence="19">
    <location>
        <position position="189"/>
    </location>
    <ligand>
        <name>Ca(2+)</name>
        <dbReference type="ChEBI" id="CHEBI:29108"/>
        <label>2</label>
    </ligand>
</feature>
<feature type="binding site" evidence="18">
    <location>
        <position position="219"/>
    </location>
    <ligand>
        <name>Zn(2+)</name>
        <dbReference type="ChEBI" id="CHEBI:29105"/>
        <label>2</label>
        <note>catalytic</note>
    </ligand>
</feature>
<dbReference type="KEGG" id="tsr:106544080"/>
<dbReference type="Pfam" id="PF00413">
    <property type="entry name" value="Peptidase_M10"/>
    <property type="match status" value="1"/>
</dbReference>
<dbReference type="InterPro" id="IPR018487">
    <property type="entry name" value="Hemopexin-like_repeat"/>
</dbReference>
<feature type="modified residue" description="Phosphotyrosine; by PKDCC" evidence="20">
    <location>
        <position position="357"/>
    </location>
</feature>
<feature type="binding site" evidence="19">
    <location>
        <position position="193"/>
    </location>
    <ligand>
        <name>Zn(2+)</name>
        <dbReference type="ChEBI" id="CHEBI:29105"/>
        <label>1</label>
    </ligand>
</feature>
<dbReference type="CDD" id="cd00094">
    <property type="entry name" value="HX"/>
    <property type="match status" value="1"/>
</dbReference>
<dbReference type="Gene3D" id="2.110.10.10">
    <property type="entry name" value="Hemopexin-like domain"/>
    <property type="match status" value="1"/>
</dbReference>
<evidence type="ECO:0000313" key="24">
    <source>
        <dbReference type="RefSeq" id="XP_013915708.1"/>
    </source>
</evidence>
<evidence type="ECO:0000256" key="12">
    <source>
        <dbReference type="ARBA" id="ARBA00022837"/>
    </source>
</evidence>
<feature type="binding site" evidence="19">
    <location>
        <position position="180"/>
    </location>
    <ligand>
        <name>Zn(2+)</name>
        <dbReference type="ChEBI" id="CHEBI:29105"/>
        <label>1</label>
    </ligand>
</feature>
<keyword evidence="13" id="KW-0482">Metalloprotease</keyword>
<keyword evidence="7 18" id="KW-0479">Metal-binding</keyword>
<keyword evidence="23" id="KW-1185">Reference proteome</keyword>
<evidence type="ECO:0000256" key="9">
    <source>
        <dbReference type="ARBA" id="ARBA00022737"/>
    </source>
</evidence>
<evidence type="ECO:0000256" key="7">
    <source>
        <dbReference type="ARBA" id="ARBA00022723"/>
    </source>
</evidence>
<dbReference type="GO" id="GO:0031012">
    <property type="term" value="C:extracellular matrix"/>
    <property type="evidence" value="ECO:0007669"/>
    <property type="project" value="InterPro"/>
</dbReference>
<protein>
    <recommendedName>
        <fullName evidence="3">Collagenase 3</fullName>
    </recommendedName>
    <alternativeName>
        <fullName evidence="16">Matrix metalloproteinase-13</fullName>
    </alternativeName>
</protein>
<dbReference type="GO" id="GO:0008270">
    <property type="term" value="F:zinc ion binding"/>
    <property type="evidence" value="ECO:0007669"/>
    <property type="project" value="InterPro"/>
</dbReference>
<dbReference type="GO" id="GO:0004222">
    <property type="term" value="F:metalloendopeptidase activity"/>
    <property type="evidence" value="ECO:0007669"/>
    <property type="project" value="InterPro"/>
</dbReference>
<dbReference type="RefSeq" id="XP_013915708.1">
    <property type="nucleotide sequence ID" value="XM_014060233.1"/>
</dbReference>
<dbReference type="InterPro" id="IPR036365">
    <property type="entry name" value="PGBD-like_sf"/>
</dbReference>
<keyword evidence="15" id="KW-1015">Disulfide bond</keyword>
<organism evidence="23 24">
    <name type="scientific">Thamnophis sirtalis</name>
    <dbReference type="NCBI Taxonomy" id="35019"/>
    <lineage>
        <taxon>Eukaryota</taxon>
        <taxon>Metazoa</taxon>
        <taxon>Chordata</taxon>
        <taxon>Craniata</taxon>
        <taxon>Vertebrata</taxon>
        <taxon>Euteleostomi</taxon>
        <taxon>Lepidosauria</taxon>
        <taxon>Squamata</taxon>
        <taxon>Bifurcata</taxon>
        <taxon>Unidentata</taxon>
        <taxon>Episquamata</taxon>
        <taxon>Toxicofera</taxon>
        <taxon>Serpentes</taxon>
        <taxon>Colubroidea</taxon>
        <taxon>Colubridae</taxon>
        <taxon>Natricinae</taxon>
        <taxon>Thamnophis</taxon>
    </lineage>
</organism>
<evidence type="ECO:0000256" key="8">
    <source>
        <dbReference type="ARBA" id="ARBA00022729"/>
    </source>
</evidence>
<evidence type="ECO:0000256" key="20">
    <source>
        <dbReference type="PIRSR" id="PIRSR621190-4"/>
    </source>
</evidence>
<evidence type="ECO:0000256" key="19">
    <source>
        <dbReference type="PIRSR" id="PIRSR621190-2"/>
    </source>
</evidence>
<comment type="cofactor">
    <cofactor evidence="19">
        <name>Zn(2+)</name>
        <dbReference type="ChEBI" id="CHEBI:29105"/>
    </cofactor>
    <text evidence="19">Binds 2 Zn(2+) ions per subunit.</text>
</comment>
<feature type="domain" description="Peptidase metallopeptidase" evidence="22">
    <location>
        <begin position="102"/>
        <end position="261"/>
    </location>
</feature>
<evidence type="ECO:0000256" key="2">
    <source>
        <dbReference type="ARBA" id="ARBA00010370"/>
    </source>
</evidence>
<gene>
    <name evidence="24" type="primary">LOC106544080</name>
</gene>
<feature type="binding site" evidence="19">
    <location>
        <position position="196"/>
    </location>
    <ligand>
        <name>Ca(2+)</name>
        <dbReference type="ChEBI" id="CHEBI:29108"/>
        <label>1</label>
    </ligand>
</feature>
<evidence type="ECO:0000256" key="1">
    <source>
        <dbReference type="ARBA" id="ARBA00004498"/>
    </source>
</evidence>
<dbReference type="PIRSF" id="PIRSF001191">
    <property type="entry name" value="Peptidase_M10A_matrix"/>
    <property type="match status" value="1"/>
</dbReference>
<dbReference type="InterPro" id="IPR036375">
    <property type="entry name" value="Hemopexin-like_dom_sf"/>
</dbReference>
<feature type="binding site" evidence="19">
    <location>
        <position position="167"/>
    </location>
    <ligand>
        <name>Zn(2+)</name>
        <dbReference type="ChEBI" id="CHEBI:29105"/>
        <label>1</label>
    </ligand>
</feature>
<feature type="binding site" evidence="19">
    <location>
        <position position="195"/>
    </location>
    <ligand>
        <name>Ca(2+)</name>
        <dbReference type="ChEBI" id="CHEBI:29108"/>
        <label>3</label>
    </ligand>
</feature>
<feature type="binding site" evidence="19">
    <location>
        <position position="173"/>
    </location>
    <ligand>
        <name>Ca(2+)</name>
        <dbReference type="ChEBI" id="CHEBI:29108"/>
        <label>3</label>
    </ligand>
</feature>
<keyword evidence="6" id="KW-0645">Protease</keyword>
<dbReference type="FunFam" id="2.110.10.10:FF:000002">
    <property type="entry name" value="Matrix metallopeptidase 3"/>
    <property type="match status" value="1"/>
</dbReference>
<keyword evidence="9" id="KW-0677">Repeat</keyword>
<dbReference type="FunFam" id="3.40.390.10:FF:000007">
    <property type="entry name" value="Collagenase 3"/>
    <property type="match status" value="1"/>
</dbReference>
<dbReference type="InterPro" id="IPR000585">
    <property type="entry name" value="Hemopexin-like_dom"/>
</dbReference>
<dbReference type="AlphaFoldDB" id="A0A6I9XYQ3"/>
<dbReference type="CDD" id="cd04278">
    <property type="entry name" value="ZnMc_MMP"/>
    <property type="match status" value="1"/>
</dbReference>
<evidence type="ECO:0000256" key="11">
    <source>
        <dbReference type="ARBA" id="ARBA00022833"/>
    </source>
</evidence>
<feature type="binding site" description="in inhibited form" evidence="19">
    <location>
        <position position="89"/>
    </location>
    <ligand>
        <name>Zn(2+)</name>
        <dbReference type="ChEBI" id="CHEBI:29105"/>
        <label>2</label>
        <note>catalytic</note>
    </ligand>
</feature>
<feature type="binding site" evidence="18">
    <location>
        <position position="215"/>
    </location>
    <ligand>
        <name>Zn(2+)</name>
        <dbReference type="ChEBI" id="CHEBI:29105"/>
        <label>2</label>
        <note>catalytic</note>
    </ligand>
</feature>
<feature type="binding site" evidence="19">
    <location>
        <position position="376"/>
    </location>
    <ligand>
        <name>Ca(2+)</name>
        <dbReference type="ChEBI" id="CHEBI:29108"/>
        <label>5</label>
    </ligand>
</feature>
<accession>A0A6I9XYQ3</accession>
<dbReference type="GO" id="GO:0030574">
    <property type="term" value="P:collagen catabolic process"/>
    <property type="evidence" value="ECO:0007669"/>
    <property type="project" value="TreeGrafter"/>
</dbReference>
<dbReference type="PANTHER" id="PTHR10201">
    <property type="entry name" value="MATRIX METALLOPROTEINASE"/>
    <property type="match status" value="1"/>
</dbReference>
<keyword evidence="10" id="KW-0378">Hydrolase</keyword>
<keyword evidence="12 19" id="KW-0106">Calcium</keyword>
<dbReference type="SMART" id="SM00120">
    <property type="entry name" value="HX"/>
    <property type="match status" value="2"/>
</dbReference>
<dbReference type="Proteomes" id="UP000504617">
    <property type="component" value="Unplaced"/>
</dbReference>
<feature type="binding site" evidence="19">
    <location>
        <position position="121"/>
    </location>
    <ligand>
        <name>Ca(2+)</name>
        <dbReference type="ChEBI" id="CHEBI:29108"/>
        <label>1</label>
    </ligand>
</feature>
<name>A0A6I9XYQ3_9SAUR</name>
<dbReference type="InterPro" id="IPR033739">
    <property type="entry name" value="M10A_MMP"/>
</dbReference>
<keyword evidence="4" id="KW-0964">Secreted</keyword>
<feature type="repeat" description="Hemopexin" evidence="21">
    <location>
        <begin position="370"/>
        <end position="418"/>
    </location>
</feature>
<dbReference type="PRINTS" id="PR00138">
    <property type="entry name" value="MATRIXIN"/>
</dbReference>
<dbReference type="Gene3D" id="3.40.390.10">
    <property type="entry name" value="Collagenase (Catalytic Domain)"/>
    <property type="match status" value="1"/>
</dbReference>
<sequence length="473" mass="54936">MVGVSFLGYIEGLTDLILNDLNIMSQLVNDDSGTMIKSYLDTYYSQGTVWKRSSASLLNQLKSMQSFFSLEENGQMTSETLELMKQPRCGVPDTAGYHFFPRKIKWPVLDLTYRIVNYTLDLSWEEVDQSMHEAFQVWSDVTPLHFTRIFNGTADIMISFGSKEHGDFVPFDGPLGQLAHAFPPGDNIGGDVHFDDDETWTNDSRDFNLFVVAAHELGHTLGLQHSSDPEALMYPLYTYRGLEDFVLPEDDVEGIQALYGPKKRTSSAIIPQRCDPNFSADAVADIHGDKIIFKDIFVWHPNYQTIREDWMVMDSVWPELPNFQVDAAYYSPEKDLLFLFRGKRYWALRDYKILSGYPQKLYNLGFPSYVQRIDAAFYDVKSRKTKFFTRDQLWSYDERFHSMEQGYPKQVMEEFNGIIHKVDAAYQQNGKYFSLSSCCVKGNFYLMWMLYCYQGYLNSHKYVFNTEFLIRIH</sequence>
<feature type="binding site" evidence="19">
    <location>
        <position position="187"/>
    </location>
    <ligand>
        <name>Ca(2+)</name>
        <dbReference type="ChEBI" id="CHEBI:29108"/>
        <label>2</label>
    </ligand>
</feature>
<dbReference type="GO" id="GO:0030198">
    <property type="term" value="P:extracellular matrix organization"/>
    <property type="evidence" value="ECO:0007669"/>
    <property type="project" value="TreeGrafter"/>
</dbReference>
<reference evidence="24" key="1">
    <citation type="submission" date="2025-08" db="UniProtKB">
        <authorList>
            <consortium name="RefSeq"/>
        </authorList>
    </citation>
    <scope>IDENTIFICATION</scope>
    <source>
        <tissue evidence="24">Skeletal muscle</tissue>
    </source>
</reference>
<dbReference type="GeneID" id="106544080"/>
<feature type="binding site" evidence="19">
    <location>
        <position position="172"/>
    </location>
    <ligand>
        <name>Ca(2+)</name>
        <dbReference type="ChEBI" id="CHEBI:29108"/>
        <label>3</label>
    </ligand>
</feature>
<dbReference type="InterPro" id="IPR001818">
    <property type="entry name" value="Pept_M10_metallopeptidase"/>
</dbReference>
<evidence type="ECO:0000256" key="17">
    <source>
        <dbReference type="PIRSR" id="PIRSR001191-1"/>
    </source>
</evidence>
<feature type="binding site" evidence="19">
    <location>
        <position position="423"/>
    </location>
    <ligand>
        <name>Ca(2+)</name>
        <dbReference type="ChEBI" id="CHEBI:29108"/>
        <label>4</label>
    </ligand>
</feature>
<comment type="subcellular location">
    <subcellularLocation>
        <location evidence="1">Secreted</location>
        <location evidence="1">Extracellular space</location>
        <location evidence="1">Extracellular matrix</location>
    </subcellularLocation>
</comment>
<dbReference type="SUPFAM" id="SSF55486">
    <property type="entry name" value="Metalloproteases ('zincins'), catalytic domain"/>
    <property type="match status" value="1"/>
</dbReference>
<dbReference type="SUPFAM" id="SSF47090">
    <property type="entry name" value="PGBD-like"/>
    <property type="match status" value="1"/>
</dbReference>
<keyword evidence="14" id="KW-0865">Zymogen</keyword>
<dbReference type="PROSITE" id="PS51642">
    <property type="entry name" value="HEMOPEXIN_2"/>
    <property type="match status" value="2"/>
</dbReference>
<feature type="binding site" evidence="19">
    <location>
        <position position="326"/>
    </location>
    <ligand>
        <name>Ca(2+)</name>
        <dbReference type="ChEBI" id="CHEBI:29108"/>
        <label>4</label>
    </ligand>
</feature>
<evidence type="ECO:0000256" key="5">
    <source>
        <dbReference type="ARBA" id="ARBA00022530"/>
    </source>
</evidence>
<evidence type="ECO:0000256" key="6">
    <source>
        <dbReference type="ARBA" id="ARBA00022670"/>
    </source>
</evidence>
<evidence type="ECO:0000256" key="3">
    <source>
        <dbReference type="ARBA" id="ARBA00018037"/>
    </source>
</evidence>
<feature type="repeat" description="Hemopexin" evidence="21">
    <location>
        <begin position="322"/>
        <end position="368"/>
    </location>
</feature>
<feature type="binding site" evidence="19">
    <location>
        <position position="281"/>
    </location>
    <ligand>
        <name>Ca(2+)</name>
        <dbReference type="ChEBI" id="CHEBI:29108"/>
        <label>4</label>
    </ligand>
</feature>
<dbReference type="InterPro" id="IPR024079">
    <property type="entry name" value="MetalloPept_cat_dom_sf"/>
</dbReference>
<feature type="binding site" evidence="19">
    <location>
        <position position="198"/>
    </location>
    <ligand>
        <name>Ca(2+)</name>
        <dbReference type="ChEBI" id="CHEBI:29108"/>
        <label>3</label>
    </ligand>
</feature>
<evidence type="ECO:0000256" key="13">
    <source>
        <dbReference type="ARBA" id="ARBA00023049"/>
    </source>
</evidence>
<proteinExistence type="inferred from homology"/>
<comment type="similarity">
    <text evidence="2">Belongs to the peptidase M10A family.</text>
</comment>
<keyword evidence="11 18" id="KW-0862">Zinc</keyword>
<dbReference type="InterPro" id="IPR006026">
    <property type="entry name" value="Peptidase_Metallo"/>
</dbReference>
<dbReference type="Pfam" id="PF00045">
    <property type="entry name" value="Hemopexin"/>
    <property type="match status" value="1"/>
</dbReference>
<evidence type="ECO:0000256" key="16">
    <source>
        <dbReference type="ARBA" id="ARBA00031807"/>
    </source>
</evidence>
<feature type="binding site" evidence="19">
    <location>
        <position position="328"/>
    </location>
    <ligand>
        <name>Ca(2+)</name>
        <dbReference type="ChEBI" id="CHEBI:29108"/>
        <label>5</label>
    </ligand>
</feature>
<dbReference type="GO" id="GO:0006508">
    <property type="term" value="P:proteolysis"/>
    <property type="evidence" value="ECO:0007669"/>
    <property type="project" value="UniProtKB-KW"/>
</dbReference>
<evidence type="ECO:0000256" key="10">
    <source>
        <dbReference type="ARBA" id="ARBA00022801"/>
    </source>
</evidence>
<dbReference type="SMART" id="SM00235">
    <property type="entry name" value="ZnMc"/>
    <property type="match status" value="1"/>
</dbReference>
<comment type="cofactor">
    <cofactor evidence="19">
        <name>Ca(2+)</name>
        <dbReference type="ChEBI" id="CHEBI:29108"/>
    </cofactor>
    <text evidence="19">Can bind about 5 Ca(2+) ions per subunit.</text>
</comment>
<feature type="binding site" evidence="19">
    <location>
        <position position="198"/>
    </location>
    <ligand>
        <name>Ca(2+)</name>
        <dbReference type="ChEBI" id="CHEBI:29108"/>
        <label>1</label>
    </ligand>
</feature>
<feature type="binding site" evidence="19">
    <location>
        <position position="191"/>
    </location>
    <ligand>
        <name>Ca(2+)</name>
        <dbReference type="ChEBI" id="CHEBI:29108"/>
        <label>2</label>
    </ligand>
</feature>
<evidence type="ECO:0000256" key="18">
    <source>
        <dbReference type="PIRSR" id="PIRSR001191-2"/>
    </source>
</evidence>
<evidence type="ECO:0000256" key="4">
    <source>
        <dbReference type="ARBA" id="ARBA00022525"/>
    </source>
</evidence>
<evidence type="ECO:0000256" key="15">
    <source>
        <dbReference type="ARBA" id="ARBA00023157"/>
    </source>
</evidence>
<dbReference type="OrthoDB" id="406838at2759"/>
<keyword evidence="5" id="KW-0272">Extracellular matrix</keyword>
<feature type="binding site" evidence="19">
    <location>
        <position position="165"/>
    </location>
    <ligand>
        <name>Zn(2+)</name>
        <dbReference type="ChEBI" id="CHEBI:29105"/>
        <label>1</label>
    </ligand>
</feature>
<feature type="binding site" evidence="19">
    <location>
        <position position="155"/>
    </location>
    <ligand>
        <name>Ca(2+)</name>
        <dbReference type="ChEBI" id="CHEBI:29108"/>
        <label>2</label>
    </ligand>
</feature>
<dbReference type="InterPro" id="IPR021190">
    <property type="entry name" value="Pept_M10A"/>
</dbReference>
<dbReference type="SUPFAM" id="SSF50923">
    <property type="entry name" value="Hemopexin-like domain"/>
    <property type="match status" value="1"/>
</dbReference>
<feature type="active site" evidence="17">
    <location>
        <position position="216"/>
    </location>
</feature>
<evidence type="ECO:0000259" key="22">
    <source>
        <dbReference type="SMART" id="SM00235"/>
    </source>
</evidence>
<evidence type="ECO:0000256" key="14">
    <source>
        <dbReference type="ARBA" id="ARBA00023145"/>
    </source>
</evidence>
<feature type="binding site" evidence="18">
    <location>
        <position position="225"/>
    </location>
    <ligand>
        <name>Zn(2+)</name>
        <dbReference type="ChEBI" id="CHEBI:29105"/>
        <label>2</label>
        <note>catalytic</note>
    </ligand>
</feature>
<evidence type="ECO:0000313" key="23">
    <source>
        <dbReference type="Proteomes" id="UP000504617"/>
    </source>
</evidence>
<evidence type="ECO:0000256" key="21">
    <source>
        <dbReference type="PROSITE-ProRule" id="PRU01011"/>
    </source>
</evidence>
<dbReference type="GO" id="GO:0005615">
    <property type="term" value="C:extracellular space"/>
    <property type="evidence" value="ECO:0007669"/>
    <property type="project" value="TreeGrafter"/>
</dbReference>